<name>A0A3B0UZ38_9ZZZZ</name>
<evidence type="ECO:0000259" key="6">
    <source>
        <dbReference type="Pfam" id="PF16198"/>
    </source>
</evidence>
<feature type="domain" description="tRNA pseudouridylate synthase B C-terminal" evidence="6">
    <location>
        <begin position="176"/>
        <end position="216"/>
    </location>
</feature>
<dbReference type="Pfam" id="PF16198">
    <property type="entry name" value="TruB_C_2"/>
    <property type="match status" value="1"/>
</dbReference>
<dbReference type="PANTHER" id="PTHR13767">
    <property type="entry name" value="TRNA-PSEUDOURIDINE SYNTHASE"/>
    <property type="match status" value="1"/>
</dbReference>
<dbReference type="GO" id="GO:0160148">
    <property type="term" value="F:tRNA pseudouridine(55) synthase activity"/>
    <property type="evidence" value="ECO:0007669"/>
    <property type="project" value="UniProtKB-EC"/>
</dbReference>
<dbReference type="GO" id="GO:0003723">
    <property type="term" value="F:RNA binding"/>
    <property type="evidence" value="ECO:0007669"/>
    <property type="project" value="InterPro"/>
</dbReference>
<dbReference type="CDD" id="cd02573">
    <property type="entry name" value="PseudoU_synth_EcTruB"/>
    <property type="match status" value="1"/>
</dbReference>
<dbReference type="InterPro" id="IPR020103">
    <property type="entry name" value="PsdUridine_synth_cat_dom_sf"/>
</dbReference>
<proteinExistence type="inferred from homology"/>
<dbReference type="Pfam" id="PF01509">
    <property type="entry name" value="TruB_N"/>
    <property type="match status" value="1"/>
</dbReference>
<protein>
    <recommendedName>
        <fullName evidence="1">tRNA pseudouridine(55) synthase</fullName>
        <ecNumber evidence="1">5.4.99.25</ecNumber>
    </recommendedName>
</protein>
<feature type="domain" description="Pseudouridine synthase II N-terminal" evidence="4">
    <location>
        <begin position="26"/>
        <end position="175"/>
    </location>
</feature>
<reference evidence="7" key="1">
    <citation type="submission" date="2018-06" db="EMBL/GenBank/DDBJ databases">
        <authorList>
            <person name="Zhirakovskaya E."/>
        </authorList>
    </citation>
    <scope>NUCLEOTIDE SEQUENCE</scope>
</reference>
<evidence type="ECO:0000256" key="2">
    <source>
        <dbReference type="ARBA" id="ARBA00022694"/>
    </source>
</evidence>
<dbReference type="InterPro" id="IPR014780">
    <property type="entry name" value="tRNA_psdUridine_synth_TruB"/>
</dbReference>
<dbReference type="InterPro" id="IPR032819">
    <property type="entry name" value="TruB_C"/>
</dbReference>
<evidence type="ECO:0000256" key="3">
    <source>
        <dbReference type="ARBA" id="ARBA00023235"/>
    </source>
</evidence>
<evidence type="ECO:0000259" key="4">
    <source>
        <dbReference type="Pfam" id="PF01509"/>
    </source>
</evidence>
<evidence type="ECO:0000313" key="7">
    <source>
        <dbReference type="EMBL" id="VAW36545.1"/>
    </source>
</evidence>
<gene>
    <name evidence="7" type="ORF">MNBD_CHLOROFLEXI01-3394</name>
</gene>
<evidence type="ECO:0000256" key="1">
    <source>
        <dbReference type="ARBA" id="ARBA00012787"/>
    </source>
</evidence>
<dbReference type="NCBIfam" id="TIGR00431">
    <property type="entry name" value="TruB"/>
    <property type="match status" value="1"/>
</dbReference>
<dbReference type="Gene3D" id="3.30.2350.10">
    <property type="entry name" value="Pseudouridine synthase"/>
    <property type="match status" value="1"/>
</dbReference>
<dbReference type="InterPro" id="IPR015240">
    <property type="entry name" value="tRNA_sdUridine_synth_fam1_C"/>
</dbReference>
<dbReference type="GO" id="GO:0006400">
    <property type="term" value="P:tRNA modification"/>
    <property type="evidence" value="ECO:0007669"/>
    <property type="project" value="TreeGrafter"/>
</dbReference>
<dbReference type="EC" id="5.4.99.25" evidence="1"/>
<dbReference type="PANTHER" id="PTHR13767:SF2">
    <property type="entry name" value="PSEUDOURIDYLATE SYNTHASE TRUB1"/>
    <property type="match status" value="1"/>
</dbReference>
<organism evidence="7">
    <name type="scientific">hydrothermal vent metagenome</name>
    <dbReference type="NCBI Taxonomy" id="652676"/>
    <lineage>
        <taxon>unclassified sequences</taxon>
        <taxon>metagenomes</taxon>
        <taxon>ecological metagenomes</taxon>
    </lineage>
</organism>
<dbReference type="InterPro" id="IPR002501">
    <property type="entry name" value="PsdUridine_synth_N"/>
</dbReference>
<dbReference type="GO" id="GO:1990481">
    <property type="term" value="P:mRNA pseudouridine synthesis"/>
    <property type="evidence" value="ECO:0007669"/>
    <property type="project" value="TreeGrafter"/>
</dbReference>
<feature type="domain" description="tRNA pseudouridine synthase II TruB subfamily 1 C-terminal" evidence="5">
    <location>
        <begin position="234"/>
        <end position="275"/>
    </location>
</feature>
<keyword evidence="2" id="KW-0819">tRNA processing</keyword>
<evidence type="ECO:0000259" key="5">
    <source>
        <dbReference type="Pfam" id="PF09157"/>
    </source>
</evidence>
<dbReference type="HAMAP" id="MF_01080">
    <property type="entry name" value="TruB_bact"/>
    <property type="match status" value="1"/>
</dbReference>
<dbReference type="AlphaFoldDB" id="A0A3B0UZ38"/>
<dbReference type="EMBL" id="UOEU01000630">
    <property type="protein sequence ID" value="VAW36545.1"/>
    <property type="molecule type" value="Genomic_DNA"/>
</dbReference>
<dbReference type="SUPFAM" id="SSF55120">
    <property type="entry name" value="Pseudouridine synthase"/>
    <property type="match status" value="1"/>
</dbReference>
<accession>A0A3B0UZ38</accession>
<sequence length="296" mass="32197">MDSLGGVLCVDKPLGITSHDVVNRIRRLTGLRRVGHAGTLDPLATGVLLLALGRSTRLIEYLVGADKVYETAVRLGQNTTTYDAEGDVVAERPFAHLTLPQIKDALKSFRGTIQQQPPLYSAIKQGGQPLYKLARQGVKNVKRPYRTVTIHELSLISWEPPFLTLRIACSSGTYIRSLGHDLGEALGCGGHLTALRRLAVGDFGVETAVPLDQLTPENIVDHLLSPDTAVRHLPRVDLPETAAAAILQGKQIPRQTSTPDGEARTYGSDGQFLGIVIAEGTYWRARKMFPPILSLE</sequence>
<keyword evidence="3 7" id="KW-0413">Isomerase</keyword>
<dbReference type="Pfam" id="PF09157">
    <property type="entry name" value="TruB-C_2"/>
    <property type="match status" value="1"/>
</dbReference>